<dbReference type="GO" id="GO:0036424">
    <property type="term" value="F:L-phosphoserine phosphatase activity"/>
    <property type="evidence" value="ECO:0007669"/>
    <property type="project" value="TreeGrafter"/>
</dbReference>
<evidence type="ECO:0000313" key="10">
    <source>
        <dbReference type="Proteomes" id="UP000000346"/>
    </source>
</evidence>
<dbReference type="eggNOG" id="arCOG01158">
    <property type="taxonomic scope" value="Archaea"/>
</dbReference>
<evidence type="ECO:0000256" key="1">
    <source>
        <dbReference type="ARBA" id="ARBA00001946"/>
    </source>
</evidence>
<dbReference type="STRING" id="666510.ASAC_0818"/>
<keyword evidence="5" id="KW-0479">Metal-binding</keyword>
<gene>
    <name evidence="9" type="ordered locus">ASAC_0818</name>
</gene>
<dbReference type="Pfam" id="PF00702">
    <property type="entry name" value="Hydrolase"/>
    <property type="match status" value="1"/>
</dbReference>
<keyword evidence="8" id="KW-0718">Serine biosynthesis</keyword>
<keyword evidence="7" id="KW-0460">Magnesium</keyword>
<organism evidence="9 10">
    <name type="scientific">Acidilobus saccharovorans (strain DSM 16705 / JCM 18335 / VKM B-2471 / 345-15)</name>
    <dbReference type="NCBI Taxonomy" id="666510"/>
    <lineage>
        <taxon>Archaea</taxon>
        <taxon>Thermoproteota</taxon>
        <taxon>Thermoprotei</taxon>
        <taxon>Acidilobales</taxon>
        <taxon>Acidilobaceae</taxon>
        <taxon>Acidilobus</taxon>
    </lineage>
</organism>
<dbReference type="InterPro" id="IPR023214">
    <property type="entry name" value="HAD_sf"/>
</dbReference>
<dbReference type="PANTHER" id="PTHR43344:SF2">
    <property type="entry name" value="PHOSPHOSERINE PHOSPHATASE"/>
    <property type="match status" value="1"/>
</dbReference>
<dbReference type="NCBIfam" id="TIGR01491">
    <property type="entry name" value="HAD-SF-IB-PSPlk"/>
    <property type="match status" value="1"/>
</dbReference>
<name>D9Q1N6_ACIS3</name>
<reference evidence="9 10" key="1">
    <citation type="journal article" date="2010" name="Appl. Environ. Microbiol.">
        <title>The genome sequence of the crenarchaeon Acidilobus saccharovorans supports a new order, Acidilobales, and suggests an important ecological role in terrestrial acidic hot springs.</title>
        <authorList>
            <person name="Mardanov A.V."/>
            <person name="Svetlitchnyi V.A."/>
            <person name="Beletsky A.V."/>
            <person name="Prokofeva M.I."/>
            <person name="Bonch-Osmolovskaya E.A."/>
            <person name="Ravin N.V."/>
            <person name="Skryabin K.G."/>
        </authorList>
    </citation>
    <scope>NUCLEOTIDE SEQUENCE [LARGE SCALE GENOMIC DNA]</scope>
    <source>
        <strain evidence="10">DSM 16705 / JCM 18335 / VKM B-2471 / 345-15</strain>
    </source>
</reference>
<evidence type="ECO:0000256" key="2">
    <source>
        <dbReference type="ARBA" id="ARBA00005135"/>
    </source>
</evidence>
<dbReference type="Proteomes" id="UP000000346">
    <property type="component" value="Chromosome"/>
</dbReference>
<evidence type="ECO:0000256" key="7">
    <source>
        <dbReference type="ARBA" id="ARBA00022842"/>
    </source>
</evidence>
<keyword evidence="10" id="KW-1185">Reference proteome</keyword>
<evidence type="ECO:0000256" key="8">
    <source>
        <dbReference type="ARBA" id="ARBA00023299"/>
    </source>
</evidence>
<dbReference type="GO" id="GO:0005737">
    <property type="term" value="C:cytoplasm"/>
    <property type="evidence" value="ECO:0007669"/>
    <property type="project" value="TreeGrafter"/>
</dbReference>
<evidence type="ECO:0000256" key="5">
    <source>
        <dbReference type="ARBA" id="ARBA00022723"/>
    </source>
</evidence>
<comment type="cofactor">
    <cofactor evidence="1">
        <name>Mg(2+)</name>
        <dbReference type="ChEBI" id="CHEBI:18420"/>
    </cofactor>
</comment>
<keyword evidence="4" id="KW-0028">Amino-acid biosynthesis</keyword>
<dbReference type="Gene3D" id="3.40.50.1000">
    <property type="entry name" value="HAD superfamily/HAD-like"/>
    <property type="match status" value="1"/>
</dbReference>
<dbReference type="RefSeq" id="WP_013266736.1">
    <property type="nucleotide sequence ID" value="NC_014374.1"/>
</dbReference>
<dbReference type="NCBIfam" id="TIGR01488">
    <property type="entry name" value="HAD-SF-IB"/>
    <property type="match status" value="1"/>
</dbReference>
<dbReference type="InterPro" id="IPR036412">
    <property type="entry name" value="HAD-like_sf"/>
</dbReference>
<dbReference type="EMBL" id="CP001742">
    <property type="protein sequence ID" value="ADL19224.1"/>
    <property type="molecule type" value="Genomic_DNA"/>
</dbReference>
<sequence>MKVKAVIFDVDGVLTEVKSSWGFVHETLGVADRARRYAEMFERGEITYQDWLRLDTGLWVEATGGQITRWDLERILSRIPLRPCIREVSICIHRMGKRIALLSGGIDLLVARVADVVGADLWMANQLSFDSRWRLVPGGVAAVGVNKARAIKLLAGELGVSLGEVMYVGDSQWDAGAMKLVGYPVAMGDDASLEGVAKYRVNRLSEVCDLLKKIEGEGQKWEGLTGP</sequence>
<dbReference type="EC" id="3.1.3.3" evidence="3"/>
<comment type="pathway">
    <text evidence="2">Amino-acid biosynthesis; L-serine biosynthesis; L-serine from 3-phospho-D-glycerate: step 3/3.</text>
</comment>
<keyword evidence="6 9" id="KW-0378">Hydrolase</keyword>
<dbReference type="GeneID" id="9499053"/>
<dbReference type="HOGENOM" id="CLU_036368_4_5_2"/>
<protein>
    <recommendedName>
        <fullName evidence="3">phosphoserine phosphatase</fullName>
        <ecNumber evidence="3">3.1.3.3</ecNumber>
    </recommendedName>
</protein>
<dbReference type="AlphaFoldDB" id="D9Q1N6"/>
<dbReference type="OrthoDB" id="10041at2157"/>
<accession>D9Q1N6</accession>
<proteinExistence type="predicted"/>
<dbReference type="PANTHER" id="PTHR43344">
    <property type="entry name" value="PHOSPHOSERINE PHOSPHATASE"/>
    <property type="match status" value="1"/>
</dbReference>
<dbReference type="InterPro" id="IPR006386">
    <property type="entry name" value="HAD-SF_hydro_IB_PSP-like_arc"/>
</dbReference>
<dbReference type="GO" id="GO:0000287">
    <property type="term" value="F:magnesium ion binding"/>
    <property type="evidence" value="ECO:0007669"/>
    <property type="project" value="TreeGrafter"/>
</dbReference>
<dbReference type="SUPFAM" id="SSF56784">
    <property type="entry name" value="HAD-like"/>
    <property type="match status" value="1"/>
</dbReference>
<dbReference type="KEGG" id="asc:ASAC_0818"/>
<evidence type="ECO:0000256" key="3">
    <source>
        <dbReference type="ARBA" id="ARBA00012640"/>
    </source>
</evidence>
<dbReference type="InterPro" id="IPR050582">
    <property type="entry name" value="HAD-like_SerB"/>
</dbReference>
<evidence type="ECO:0000256" key="6">
    <source>
        <dbReference type="ARBA" id="ARBA00022801"/>
    </source>
</evidence>
<evidence type="ECO:0000313" key="9">
    <source>
        <dbReference type="EMBL" id="ADL19224.1"/>
    </source>
</evidence>
<dbReference type="InParanoid" id="D9Q1N6"/>
<dbReference type="GO" id="GO:0006564">
    <property type="term" value="P:L-serine biosynthetic process"/>
    <property type="evidence" value="ECO:0007669"/>
    <property type="project" value="UniProtKB-KW"/>
</dbReference>
<evidence type="ECO:0000256" key="4">
    <source>
        <dbReference type="ARBA" id="ARBA00022605"/>
    </source>
</evidence>